<gene>
    <name evidence="1" type="ORF">T11_2231</name>
</gene>
<evidence type="ECO:0000313" key="1">
    <source>
        <dbReference type="EMBL" id="KRZ15379.1"/>
    </source>
</evidence>
<dbReference type="AlphaFoldDB" id="A0A0V1HX99"/>
<name>A0A0V1HX99_9BILA</name>
<accession>A0A0V1HX99</accession>
<reference evidence="1 2" key="1">
    <citation type="submission" date="2015-01" db="EMBL/GenBank/DDBJ databases">
        <title>Evolution of Trichinella species and genotypes.</title>
        <authorList>
            <person name="Korhonen P.K."/>
            <person name="Edoardo P."/>
            <person name="Giuseppe L.R."/>
            <person name="Gasser R.B."/>
        </authorList>
    </citation>
    <scope>NUCLEOTIDE SEQUENCE [LARGE SCALE GENOMIC DNA]</scope>
    <source>
        <strain evidence="1">ISS1029</strain>
    </source>
</reference>
<comment type="caution">
    <text evidence="1">The sequence shown here is derived from an EMBL/GenBank/DDBJ whole genome shotgun (WGS) entry which is preliminary data.</text>
</comment>
<dbReference type="Proteomes" id="UP000055024">
    <property type="component" value="Unassembled WGS sequence"/>
</dbReference>
<protein>
    <recommendedName>
        <fullName evidence="3">PiggyBac transposable element-derived protein domain-containing protein</fullName>
    </recommendedName>
</protein>
<dbReference type="OrthoDB" id="10497567at2759"/>
<dbReference type="EMBL" id="JYDP01000018">
    <property type="protein sequence ID" value="KRZ15379.1"/>
    <property type="molecule type" value="Genomic_DNA"/>
</dbReference>
<evidence type="ECO:0008006" key="3">
    <source>
        <dbReference type="Google" id="ProtNLM"/>
    </source>
</evidence>
<proteinExistence type="predicted"/>
<dbReference type="PANTHER" id="PTHR47272">
    <property type="entry name" value="DDE_TNP_1_7 DOMAIN-CONTAINING PROTEIN"/>
    <property type="match status" value="1"/>
</dbReference>
<organism evidence="1 2">
    <name type="scientific">Trichinella zimbabwensis</name>
    <dbReference type="NCBI Taxonomy" id="268475"/>
    <lineage>
        <taxon>Eukaryota</taxon>
        <taxon>Metazoa</taxon>
        <taxon>Ecdysozoa</taxon>
        <taxon>Nematoda</taxon>
        <taxon>Enoplea</taxon>
        <taxon>Dorylaimia</taxon>
        <taxon>Trichinellida</taxon>
        <taxon>Trichinellidae</taxon>
        <taxon>Trichinella</taxon>
    </lineage>
</organism>
<keyword evidence="2" id="KW-1185">Reference proteome</keyword>
<dbReference type="PANTHER" id="PTHR47272:SF1">
    <property type="entry name" value="PIGGYBAC TRANSPOSABLE ELEMENT-DERIVED PROTEIN 3-LIKE"/>
    <property type="match status" value="1"/>
</dbReference>
<sequence length="110" mass="12788">MLIFDLLLLSGYRTEELKSTGRSAFDFRTGAKNKIIAVGWFGNRCVTVTSTHLGVKSKSSVRRWDSRQNMLVALFRVDRKSQKHRIFLPIISNAITNVWQLYKRHSKLIY</sequence>
<evidence type="ECO:0000313" key="2">
    <source>
        <dbReference type="Proteomes" id="UP000055024"/>
    </source>
</evidence>